<dbReference type="Proteomes" id="UP000247810">
    <property type="component" value="Unassembled WGS sequence"/>
</dbReference>
<accession>A0A319EXS2</accession>
<sequence length="136" mass="15249">MPHGNLTNCWQKLFNSAIIAAEPSICMAPSYTLHVDFGIMCQISAIQYVVNIGSGLVLMGYSSALIPMKELDDETLLWHVELCPHNKQFDPFELQTIRSSWLRTLNLNYLRIKRAVVGSIPPPIPQSCSKEEACPM</sequence>
<evidence type="ECO:0000313" key="2">
    <source>
        <dbReference type="Proteomes" id="UP000247810"/>
    </source>
</evidence>
<evidence type="ECO:0000313" key="1">
    <source>
        <dbReference type="EMBL" id="PYH96562.1"/>
    </source>
</evidence>
<dbReference type="OrthoDB" id="1577640at2759"/>
<dbReference type="VEuPathDB" id="FungiDB:BO71DRAFT_320550"/>
<organism evidence="1 2">
    <name type="scientific">Aspergillus ellipticus CBS 707.79</name>
    <dbReference type="NCBI Taxonomy" id="1448320"/>
    <lineage>
        <taxon>Eukaryota</taxon>
        <taxon>Fungi</taxon>
        <taxon>Dikarya</taxon>
        <taxon>Ascomycota</taxon>
        <taxon>Pezizomycotina</taxon>
        <taxon>Eurotiomycetes</taxon>
        <taxon>Eurotiomycetidae</taxon>
        <taxon>Eurotiales</taxon>
        <taxon>Aspergillaceae</taxon>
        <taxon>Aspergillus</taxon>
        <taxon>Aspergillus subgen. Circumdati</taxon>
    </lineage>
</organism>
<proteinExistence type="predicted"/>
<gene>
    <name evidence="1" type="ORF">BO71DRAFT_320550</name>
</gene>
<name>A0A319EXS2_9EURO</name>
<dbReference type="AlphaFoldDB" id="A0A319EXS2"/>
<protein>
    <submittedName>
        <fullName evidence="1">Uncharacterized protein</fullName>
    </submittedName>
</protein>
<reference evidence="1 2" key="1">
    <citation type="submission" date="2018-02" db="EMBL/GenBank/DDBJ databases">
        <title>The genomes of Aspergillus section Nigri reveals drivers in fungal speciation.</title>
        <authorList>
            <consortium name="DOE Joint Genome Institute"/>
            <person name="Vesth T.C."/>
            <person name="Nybo J."/>
            <person name="Theobald S."/>
            <person name="Brandl J."/>
            <person name="Frisvad J.C."/>
            <person name="Nielsen K.F."/>
            <person name="Lyhne E.K."/>
            <person name="Kogle M.E."/>
            <person name="Kuo A."/>
            <person name="Riley R."/>
            <person name="Clum A."/>
            <person name="Nolan M."/>
            <person name="Lipzen A."/>
            <person name="Salamov A."/>
            <person name="Henrissat B."/>
            <person name="Wiebenga A."/>
            <person name="De vries R.P."/>
            <person name="Grigoriev I.V."/>
            <person name="Mortensen U.H."/>
            <person name="Andersen M.R."/>
            <person name="Baker S.E."/>
        </authorList>
    </citation>
    <scope>NUCLEOTIDE SEQUENCE [LARGE SCALE GENOMIC DNA]</scope>
    <source>
        <strain evidence="1 2">CBS 707.79</strain>
    </source>
</reference>
<keyword evidence="2" id="KW-1185">Reference proteome</keyword>
<dbReference type="STRING" id="1448320.A0A319EXS2"/>
<dbReference type="EMBL" id="KZ825836">
    <property type="protein sequence ID" value="PYH96562.1"/>
    <property type="molecule type" value="Genomic_DNA"/>
</dbReference>